<dbReference type="GO" id="GO:0009229">
    <property type="term" value="P:thiamine diphosphate biosynthetic process"/>
    <property type="evidence" value="ECO:0007669"/>
    <property type="project" value="InterPro"/>
</dbReference>
<protein>
    <submittedName>
        <fullName evidence="8">Thiamin pyrophosphokinase 1</fullName>
    </submittedName>
</protein>
<dbReference type="RefSeq" id="XP_022593449.2">
    <property type="nucleotide sequence ID" value="XM_022736734.2"/>
</dbReference>
<dbReference type="AlphaFoldDB" id="A0A6P5WEB8"/>
<evidence type="ECO:0000256" key="1">
    <source>
        <dbReference type="ARBA" id="ARBA00022679"/>
    </source>
</evidence>
<dbReference type="GO" id="GO:0006772">
    <property type="term" value="P:thiamine metabolic process"/>
    <property type="evidence" value="ECO:0007669"/>
    <property type="project" value="InterPro"/>
</dbReference>
<feature type="region of interest" description="Disordered" evidence="5">
    <location>
        <begin position="31"/>
        <end position="53"/>
    </location>
</feature>
<feature type="domain" description="Thiamin pyrophosphokinase thiamin-binding" evidence="6">
    <location>
        <begin position="304"/>
        <end position="369"/>
    </location>
</feature>
<dbReference type="PANTHER" id="PTHR13622:SF8">
    <property type="entry name" value="THIAMIN PYROPHOSPHOKINASE 1"/>
    <property type="match status" value="1"/>
</dbReference>
<name>A0A6P5WEB8_9EIME</name>
<organism evidence="7 8">
    <name type="scientific">Cyclospora cayetanensis</name>
    <dbReference type="NCBI Taxonomy" id="88456"/>
    <lineage>
        <taxon>Eukaryota</taxon>
        <taxon>Sar</taxon>
        <taxon>Alveolata</taxon>
        <taxon>Apicomplexa</taxon>
        <taxon>Conoidasida</taxon>
        <taxon>Coccidia</taxon>
        <taxon>Eucoccidiorida</taxon>
        <taxon>Eimeriorina</taxon>
        <taxon>Eimeriidae</taxon>
        <taxon>Cyclospora</taxon>
    </lineage>
</organism>
<feature type="compositionally biased region" description="Polar residues" evidence="5">
    <location>
        <begin position="151"/>
        <end position="167"/>
    </location>
</feature>
<keyword evidence="1" id="KW-0808">Transferase</keyword>
<dbReference type="GO" id="GO:0030975">
    <property type="term" value="F:thiamine binding"/>
    <property type="evidence" value="ECO:0007669"/>
    <property type="project" value="InterPro"/>
</dbReference>
<sequence length="387" mass="41226">MCSQYAFCSRFTGKTAPSRELVVKAASSAPLKPAGDKNNYSTHVSSNKSRNPSLIHDLRGLEHLFKPSSTDQRSTSALPGEEPSSCVSSTAATASPADFKDKGRIILLVLNRPLPAYFDRMLESASLVIAADGAANHLLHVYRAAEHKPQQPLTCRQGSERLSNSRCQKAEKQPPVRSGDSAGGPARDAGGNPPILPTCICGDIDSLGRQALSFFSARGVPVVRLEDQDKPDLEKAFAFACEKHNFRPQDTVIIVGAIGGRFDHSIASISFLHKIHKASSAATRAPPKVLLLGGYNACILLEAGEHEILLPDGVFTEACGLLPLAGRVRSIKSEGLRWDLHGNTLCMGELISSSNIVSGKIEAVTVAAAGPYRNAVETVHREACGSS</sequence>
<feature type="compositionally biased region" description="Polar residues" evidence="5">
    <location>
        <begin position="38"/>
        <end position="52"/>
    </location>
</feature>
<gene>
    <name evidence="8" type="primary">LOC34623617</name>
</gene>
<dbReference type="InterPro" id="IPR006282">
    <property type="entry name" value="Thi_PPkinase"/>
</dbReference>
<dbReference type="CDD" id="cd07995">
    <property type="entry name" value="TPK"/>
    <property type="match status" value="1"/>
</dbReference>
<dbReference type="SMART" id="SM00983">
    <property type="entry name" value="TPK_B1_binding"/>
    <property type="match status" value="1"/>
</dbReference>
<dbReference type="Proteomes" id="UP000515125">
    <property type="component" value="Unplaced"/>
</dbReference>
<dbReference type="InterPro" id="IPR007371">
    <property type="entry name" value="TPK_catalytic"/>
</dbReference>
<dbReference type="Pfam" id="PF04265">
    <property type="entry name" value="TPK_B1_binding"/>
    <property type="match status" value="1"/>
</dbReference>
<proteinExistence type="predicted"/>
<reference evidence="8" key="1">
    <citation type="submission" date="2025-08" db="UniProtKB">
        <authorList>
            <consortium name="RefSeq"/>
        </authorList>
    </citation>
    <scope>IDENTIFICATION</scope>
</reference>
<evidence type="ECO:0000256" key="4">
    <source>
        <dbReference type="ARBA" id="ARBA00022840"/>
    </source>
</evidence>
<feature type="compositionally biased region" description="Low complexity" evidence="5">
    <location>
        <begin position="83"/>
        <end position="93"/>
    </location>
</feature>
<dbReference type="Pfam" id="PF04263">
    <property type="entry name" value="TPK_catalytic"/>
    <property type="match status" value="1"/>
</dbReference>
<feature type="compositionally biased region" description="Polar residues" evidence="5">
    <location>
        <begin position="67"/>
        <end position="77"/>
    </location>
</feature>
<dbReference type="GO" id="GO:0016301">
    <property type="term" value="F:kinase activity"/>
    <property type="evidence" value="ECO:0007669"/>
    <property type="project" value="UniProtKB-KW"/>
</dbReference>
<dbReference type="GeneID" id="34623617"/>
<evidence type="ECO:0000256" key="5">
    <source>
        <dbReference type="SAM" id="MobiDB-lite"/>
    </source>
</evidence>
<feature type="region of interest" description="Disordered" evidence="5">
    <location>
        <begin position="149"/>
        <end position="191"/>
    </location>
</feature>
<evidence type="ECO:0000313" key="7">
    <source>
        <dbReference type="Proteomes" id="UP000515125"/>
    </source>
</evidence>
<dbReference type="GO" id="GO:0005524">
    <property type="term" value="F:ATP binding"/>
    <property type="evidence" value="ECO:0007669"/>
    <property type="project" value="UniProtKB-KW"/>
</dbReference>
<feature type="region of interest" description="Disordered" evidence="5">
    <location>
        <begin position="67"/>
        <end position="93"/>
    </location>
</feature>
<dbReference type="GO" id="GO:0004788">
    <property type="term" value="F:thiamine diphosphokinase activity"/>
    <property type="evidence" value="ECO:0007669"/>
    <property type="project" value="InterPro"/>
</dbReference>
<dbReference type="SUPFAM" id="SSF63999">
    <property type="entry name" value="Thiamin pyrophosphokinase, catalytic domain"/>
    <property type="match status" value="1"/>
</dbReference>
<dbReference type="SUPFAM" id="SSF63862">
    <property type="entry name" value="Thiamin pyrophosphokinase, substrate-binding domain"/>
    <property type="match status" value="1"/>
</dbReference>
<keyword evidence="3" id="KW-0418">Kinase</keyword>
<dbReference type="Gene3D" id="3.40.50.10240">
    <property type="entry name" value="Thiamin pyrophosphokinase, catalytic domain"/>
    <property type="match status" value="1"/>
</dbReference>
<evidence type="ECO:0000256" key="2">
    <source>
        <dbReference type="ARBA" id="ARBA00022741"/>
    </source>
</evidence>
<evidence type="ECO:0000256" key="3">
    <source>
        <dbReference type="ARBA" id="ARBA00022777"/>
    </source>
</evidence>
<dbReference type="OrthoDB" id="354813at2759"/>
<dbReference type="InterPro" id="IPR036759">
    <property type="entry name" value="TPK_catalytic_sf"/>
</dbReference>
<dbReference type="NCBIfam" id="TIGR01378">
    <property type="entry name" value="thi_PPkinase"/>
    <property type="match status" value="1"/>
</dbReference>
<evidence type="ECO:0000259" key="6">
    <source>
        <dbReference type="SMART" id="SM00983"/>
    </source>
</evidence>
<keyword evidence="4" id="KW-0067">ATP-binding</keyword>
<evidence type="ECO:0000313" key="8">
    <source>
        <dbReference type="RefSeq" id="XP_022593449.2"/>
    </source>
</evidence>
<dbReference type="PANTHER" id="PTHR13622">
    <property type="entry name" value="THIAMIN PYROPHOSPHOKINASE"/>
    <property type="match status" value="1"/>
</dbReference>
<accession>A0A6P5WEB8</accession>
<dbReference type="InterPro" id="IPR036371">
    <property type="entry name" value="TPK_B1-bd_sf"/>
</dbReference>
<dbReference type="InterPro" id="IPR007373">
    <property type="entry name" value="Thiamin_PyroPKinase_B1-bd"/>
</dbReference>
<keyword evidence="7" id="KW-1185">Reference proteome</keyword>
<keyword evidence="2" id="KW-0547">Nucleotide-binding</keyword>